<protein>
    <submittedName>
        <fullName evidence="1">Uncharacterized protein</fullName>
    </submittedName>
</protein>
<reference evidence="1 2" key="1">
    <citation type="submission" date="2020-08" db="EMBL/GenBank/DDBJ databases">
        <title>Sequencing the genomes of 1000 actinobacteria strains.</title>
        <authorList>
            <person name="Klenk H.-P."/>
        </authorList>
    </citation>
    <scope>NUCLEOTIDE SEQUENCE [LARGE SCALE GENOMIC DNA]</scope>
    <source>
        <strain evidence="1 2">DSM 44772</strain>
    </source>
</reference>
<evidence type="ECO:0000313" key="1">
    <source>
        <dbReference type="EMBL" id="MBB4778855.1"/>
    </source>
</evidence>
<proteinExistence type="predicted"/>
<evidence type="ECO:0000313" key="2">
    <source>
        <dbReference type="Proteomes" id="UP000549343"/>
    </source>
</evidence>
<dbReference type="AlphaFoldDB" id="A0A7W7IKQ9"/>
<name>A0A7W7IKQ9_9ACTN</name>
<dbReference type="Proteomes" id="UP000549343">
    <property type="component" value="Unassembled WGS sequence"/>
</dbReference>
<sequence>MRLRPLGPYVRANVAWRCECMDCGAKVAPTLNNVVRGRVKGCEHCGRERANAAKLAAATEKALADLDKAGWFPLEAYRGANKSWTSRHRACGTVSAPTISNIRRGHGCKTCAARQASDMSRRREAERAVADMRKRGFEPLTDYPGRSTEPWSSYCLTCGKESQPRLGNVRRGSGCRHCADNAATDVEEAVAAFEARHLKPLVPFPGTHQPWRSRCMRCGNYVSPKLTHVRSGLSKGCRYCSGLGPTDPDVAAANMRTAGAEPCEAFPGYNLPWPCTCLTCGNAIAPRYGNVRNRGRACRICAGWPDLAAPALVYVVIHHGLGAVKVGVTSLEARTDRIDSHRRRGWDVVNTVKTPTGSIAYQIENEVITHLEKDLSLEPYLVPADMPQGGATETFALEAVSSSEMWEIVERFAAAYGGKTVQGRHLLAARARRARTFSAEHAVEVMVAAGLEPLEDFPGSSKPWKCRCTRCDAIVYPRHNNVDQRGGGCKPCGDAQRGLAQRVPVEIAEATLCAAGRIPLEPYPGFTSVPWKSKCDQCDTVSSPTLSRVKSKGRCCRRCSFANRC</sequence>
<gene>
    <name evidence="1" type="ORF">F4557_007273</name>
</gene>
<accession>A0A7W7IKQ9</accession>
<dbReference type="EMBL" id="JACHMV010000001">
    <property type="protein sequence ID" value="MBB4778855.1"/>
    <property type="molecule type" value="Genomic_DNA"/>
</dbReference>
<comment type="caution">
    <text evidence="1">The sequence shown here is derived from an EMBL/GenBank/DDBJ whole genome shotgun (WGS) entry which is preliminary data.</text>
</comment>
<organism evidence="1 2">
    <name type="scientific">Actinomadura livida</name>
    <dbReference type="NCBI Taxonomy" id="79909"/>
    <lineage>
        <taxon>Bacteria</taxon>
        <taxon>Bacillati</taxon>
        <taxon>Actinomycetota</taxon>
        <taxon>Actinomycetes</taxon>
        <taxon>Streptosporangiales</taxon>
        <taxon>Thermomonosporaceae</taxon>
        <taxon>Actinomadura</taxon>
    </lineage>
</organism>